<accession>A0A5N6L3M0</accession>
<feature type="region of interest" description="Disordered" evidence="1">
    <location>
        <begin position="1038"/>
        <end position="1094"/>
    </location>
</feature>
<dbReference type="InterPro" id="IPR001849">
    <property type="entry name" value="PH_domain"/>
</dbReference>
<feature type="region of interest" description="Disordered" evidence="1">
    <location>
        <begin position="1107"/>
        <end position="1139"/>
    </location>
</feature>
<dbReference type="InterPro" id="IPR011993">
    <property type="entry name" value="PH-like_dom_sf"/>
</dbReference>
<feature type="region of interest" description="Disordered" evidence="1">
    <location>
        <begin position="127"/>
        <end position="149"/>
    </location>
</feature>
<feature type="compositionally biased region" description="Basic and acidic residues" evidence="1">
    <location>
        <begin position="1249"/>
        <end position="1260"/>
    </location>
</feature>
<dbReference type="Gene3D" id="2.30.29.30">
    <property type="entry name" value="Pleckstrin-homology domain (PH domain)/Phosphotyrosine-binding domain (PTB)"/>
    <property type="match status" value="1"/>
</dbReference>
<dbReference type="SUPFAM" id="SSF50729">
    <property type="entry name" value="PH domain-like"/>
    <property type="match status" value="1"/>
</dbReference>
<dbReference type="PANTHER" id="PTHR37283:SF1">
    <property type="entry name" value="PH DOMAIN-CONTAINING PROTEIN YHR131C"/>
    <property type="match status" value="1"/>
</dbReference>
<keyword evidence="4" id="KW-1185">Reference proteome</keyword>
<evidence type="ECO:0000259" key="2">
    <source>
        <dbReference type="PROSITE" id="PS50003"/>
    </source>
</evidence>
<dbReference type="PANTHER" id="PTHR37283">
    <property type="entry name" value="PH DOMAIN-CONTAINING PROTEIN YHR131C"/>
    <property type="match status" value="1"/>
</dbReference>
<dbReference type="OrthoDB" id="5865767at2759"/>
<reference evidence="3 4" key="1">
    <citation type="submission" date="2019-06" db="EMBL/GenBank/DDBJ databases">
        <title>A chromosomal-level reference genome of Carpinus fangiana (Coryloideae, Betulaceae).</title>
        <authorList>
            <person name="Yang X."/>
            <person name="Wang Z."/>
            <person name="Zhang L."/>
            <person name="Hao G."/>
            <person name="Liu J."/>
            <person name="Yang Y."/>
        </authorList>
    </citation>
    <scope>NUCLEOTIDE SEQUENCE [LARGE SCALE GENOMIC DNA]</scope>
    <source>
        <strain evidence="3">Cfa_2016G</strain>
        <tissue evidence="3">Leaf</tissue>
    </source>
</reference>
<comment type="caution">
    <text evidence="3">The sequence shown here is derived from an EMBL/GenBank/DDBJ whole genome shotgun (WGS) entry which is preliminary data.</text>
</comment>
<feature type="region of interest" description="Disordered" evidence="1">
    <location>
        <begin position="1195"/>
        <end position="1359"/>
    </location>
</feature>
<feature type="region of interest" description="Disordered" evidence="1">
    <location>
        <begin position="786"/>
        <end position="815"/>
    </location>
</feature>
<feature type="compositionally biased region" description="Low complexity" evidence="1">
    <location>
        <begin position="1212"/>
        <end position="1224"/>
    </location>
</feature>
<evidence type="ECO:0000256" key="1">
    <source>
        <dbReference type="SAM" id="MobiDB-lite"/>
    </source>
</evidence>
<dbReference type="EMBL" id="VIBQ01000074">
    <property type="protein sequence ID" value="KAB8616657.1"/>
    <property type="molecule type" value="Genomic_DNA"/>
</dbReference>
<feature type="compositionally biased region" description="Polar residues" evidence="1">
    <location>
        <begin position="1225"/>
        <end position="1242"/>
    </location>
</feature>
<name>A0A5N6L3M0_9ROSI</name>
<proteinExistence type="predicted"/>
<dbReference type="PROSITE" id="PS50003">
    <property type="entry name" value="PH_DOMAIN"/>
    <property type="match status" value="1"/>
</dbReference>
<feature type="region of interest" description="Disordered" evidence="1">
    <location>
        <begin position="183"/>
        <end position="211"/>
    </location>
</feature>
<organism evidence="3 4">
    <name type="scientific">Carpinus fangiana</name>
    <dbReference type="NCBI Taxonomy" id="176857"/>
    <lineage>
        <taxon>Eukaryota</taxon>
        <taxon>Viridiplantae</taxon>
        <taxon>Streptophyta</taxon>
        <taxon>Embryophyta</taxon>
        <taxon>Tracheophyta</taxon>
        <taxon>Spermatophyta</taxon>
        <taxon>Magnoliopsida</taxon>
        <taxon>eudicotyledons</taxon>
        <taxon>Gunneridae</taxon>
        <taxon>Pentapetalae</taxon>
        <taxon>rosids</taxon>
        <taxon>fabids</taxon>
        <taxon>Fagales</taxon>
        <taxon>Betulaceae</taxon>
        <taxon>Carpinus</taxon>
    </lineage>
</organism>
<protein>
    <recommendedName>
        <fullName evidence="2">PH domain-containing protein</fullName>
    </recommendedName>
</protein>
<gene>
    <name evidence="3" type="ORF">FH972_025992</name>
</gene>
<sequence length="1359" mass="149350">MLFKESAQALNVALLEHLRSPDRAQLQEDLRKRRNLIGRRGLTSSRQRYAALPGAHQKGRCRLDLHRPESGGALAGQTLTGPGGVGGARVWVGSLDCSQLGRRVRSGPQADTRCLLCNRDEVEPCEGRGNHARWPGSGPAAGGHATAVPSKHSVPTAVLHLSGLPSLCFSGAVASALKIASDGQEPARSGQNPVLGEFKGKAPKPSAEPSTPEEFLEAAVAHEEAAEKWRAGDAAKSVRFYQRALEVYDKGLAAMTGPLSRQEGCFDLEYNRARILYTVTQYPLLRTEWSSESLSQQLAVALGAHRRASQIAEQGYLARGRKGEDAAEQAEAAYADVVFNEAQVLCSLVEALQDDEAAAIGQSLSDMANEAVTLFEKCLNIQHTRLVRWTTLIAEAQTSGQSSVEGTRELELAQHEQQDDHEMQQEDGEDASKWASVMETVTIKTVVETWLELLRSLTLYYENLPSLATAQRDPQVDLDQQGQHREMYMLQLVQATPTQVEVPAGWQKEDFSVFVEAVTAMAKFLAAVKGEIRYRSKLVPAEDYAEEVHAAFDMRGWSEVFKAPYEWIGKALDGSAERLCSYGESLRDCASTIHEVESARADGVRWKLLTQALEALTVASKIPGTDKGLLARIHQGRGDAEMERLSAITSTMDAEKTKQTLLRNAGIYYKGSAAIARASIQSSFNATTHPDADVLRSASVREAVAASLSASDGSHLRELAESLGEDAIRQEIQTMVGEELVAAAWLEAVGLHSDGQARPLDQGYGNPELAQDHRLRGVIGYHNAFRDPSLPDPTLDDPPPNYISSGSQTRTRPRRLSLNDAATHESRIPAYDCTVHAEGRLDFKVEKKTPFTTVEDPKWEHIYAILRGTALHIHTVKSSNPLSLAANPALADHRPGKLLRSYTLQHAEAGFASDHRKYELVPKSHLVYLLSTSAQRQLQLAEPSKFDRVYQYVIRLRLENQQLLLRFKTSTERTAWMNKLSAAIDISPPLEARAEPKYITLPRRRRRRPNNPAENVGLDALREQQARIIRDHYPQLGNEIHDEQGEPDTVHDVDDGRHPDGDAGPVDGDRDNDHEEEPHTLPQPQPTPSNNAAHVSGLMNQVNRILDAHSGPAPPRIRLRISQPRTDTPAGEPVERSDFDGDGKWAPYIARDAAQESRIRRRCMPSLLFNSKRASDVIVVQGRRAQIDWDSQSLKTWPELPPNYVQSEDEPSSSTGSPLSPTTSQVRNPTTHTSTPRQSSRNLLLRIRTTPERARPDHSEASAATNATPDDVTSSDGSSHHASRPKTFLSRTANKLRRMTSRQPDAPTQGSKRSSGLSSPTVAEGGTNLDLRKMQGDVTALGSTTSLAVAASDERREGF</sequence>
<feature type="compositionally biased region" description="Basic and acidic residues" evidence="1">
    <location>
        <begin position="1038"/>
        <end position="1079"/>
    </location>
</feature>
<feature type="region of interest" description="Disordered" evidence="1">
    <location>
        <begin position="997"/>
        <end position="1019"/>
    </location>
</feature>
<dbReference type="Proteomes" id="UP000327013">
    <property type="component" value="Unassembled WGS sequence"/>
</dbReference>
<feature type="domain" description="PH" evidence="2">
    <location>
        <begin position="834"/>
        <end position="985"/>
    </location>
</feature>
<evidence type="ECO:0000313" key="3">
    <source>
        <dbReference type="EMBL" id="KAB8616657.1"/>
    </source>
</evidence>
<evidence type="ECO:0000313" key="4">
    <source>
        <dbReference type="Proteomes" id="UP000327013"/>
    </source>
</evidence>
<feature type="compositionally biased region" description="Polar residues" evidence="1">
    <location>
        <begin position="1301"/>
        <end position="1321"/>
    </location>
</feature>
<feature type="compositionally biased region" description="Polar residues" evidence="1">
    <location>
        <begin position="1262"/>
        <end position="1277"/>
    </location>
</feature>